<evidence type="ECO:0000313" key="1">
    <source>
        <dbReference type="EMBL" id="KAJ8421749.1"/>
    </source>
</evidence>
<organism evidence="1 2">
    <name type="scientific">Carnegiea gigantea</name>
    <dbReference type="NCBI Taxonomy" id="171969"/>
    <lineage>
        <taxon>Eukaryota</taxon>
        <taxon>Viridiplantae</taxon>
        <taxon>Streptophyta</taxon>
        <taxon>Embryophyta</taxon>
        <taxon>Tracheophyta</taxon>
        <taxon>Spermatophyta</taxon>
        <taxon>Magnoliopsida</taxon>
        <taxon>eudicotyledons</taxon>
        <taxon>Gunneridae</taxon>
        <taxon>Pentapetalae</taxon>
        <taxon>Caryophyllales</taxon>
        <taxon>Cactineae</taxon>
        <taxon>Cactaceae</taxon>
        <taxon>Cactoideae</taxon>
        <taxon>Echinocereeae</taxon>
        <taxon>Carnegiea</taxon>
    </lineage>
</organism>
<name>A0A9Q1GM79_9CARY</name>
<proteinExistence type="predicted"/>
<keyword evidence="2" id="KW-1185">Reference proteome</keyword>
<comment type="caution">
    <text evidence="1">The sequence shown here is derived from an EMBL/GenBank/DDBJ whole genome shotgun (WGS) entry which is preliminary data.</text>
</comment>
<dbReference type="AlphaFoldDB" id="A0A9Q1GM79"/>
<dbReference type="Proteomes" id="UP001153076">
    <property type="component" value="Unassembled WGS sequence"/>
</dbReference>
<evidence type="ECO:0000313" key="2">
    <source>
        <dbReference type="Proteomes" id="UP001153076"/>
    </source>
</evidence>
<dbReference type="EMBL" id="JAKOGI010002558">
    <property type="protein sequence ID" value="KAJ8421749.1"/>
    <property type="molecule type" value="Genomic_DNA"/>
</dbReference>
<sequence>MVSNHGRQPLTERGKAIDDYNRMMSIPHGNCGITCASLITANKMIQDQQFMQFLVGLNVDYKPLCLRHAFTPMYNHLRKSNKKGGNLQTMNKGWEGCKASNRVEGRANYGARMHNRRDAPSFVGANQTLFTSEATRTDLECVSVDAHQLHGASS</sequence>
<gene>
    <name evidence="1" type="ORF">Cgig2_003527</name>
</gene>
<reference evidence="1" key="1">
    <citation type="submission" date="2022-04" db="EMBL/GenBank/DDBJ databases">
        <title>Carnegiea gigantea Genome sequencing and assembly v2.</title>
        <authorList>
            <person name="Copetti D."/>
            <person name="Sanderson M.J."/>
            <person name="Burquez A."/>
            <person name="Wojciechowski M.F."/>
        </authorList>
    </citation>
    <scope>NUCLEOTIDE SEQUENCE</scope>
    <source>
        <strain evidence="1">SGP5-SGP5p</strain>
        <tissue evidence="1">Aerial part</tissue>
    </source>
</reference>
<accession>A0A9Q1GM79</accession>
<protein>
    <submittedName>
        <fullName evidence="1">Uncharacterized protein</fullName>
    </submittedName>
</protein>